<dbReference type="SMART" id="SM00490">
    <property type="entry name" value="HELICc"/>
    <property type="match status" value="1"/>
</dbReference>
<keyword evidence="2" id="KW-0378">Hydrolase</keyword>
<proteinExistence type="predicted"/>
<evidence type="ECO:0000313" key="2">
    <source>
        <dbReference type="EMBL" id="TYS88343.1"/>
    </source>
</evidence>
<gene>
    <name evidence="2" type="ORF">FZC85_02575</name>
</gene>
<dbReference type="InterPro" id="IPR001650">
    <property type="entry name" value="Helicase_C-like"/>
</dbReference>
<reference evidence="2 3" key="1">
    <citation type="submission" date="2019-08" db="EMBL/GenBank/DDBJ databases">
        <title>Bacillus genomes from the desert of Cuatro Cienegas, Coahuila.</title>
        <authorList>
            <person name="Olmedo-Alvarez G."/>
        </authorList>
    </citation>
    <scope>NUCLEOTIDE SEQUENCE [LARGE SCALE GENOMIC DNA]</scope>
    <source>
        <strain evidence="2 3">CH87b_3T</strain>
    </source>
</reference>
<dbReference type="InterPro" id="IPR027417">
    <property type="entry name" value="P-loop_NTPase"/>
</dbReference>
<dbReference type="RefSeq" id="WP_148967643.1">
    <property type="nucleotide sequence ID" value="NZ_JBNIKW010000001.1"/>
</dbReference>
<name>A0A5D4U3S1_9BACI</name>
<comment type="caution">
    <text evidence="2">The sequence shown here is derived from an EMBL/GenBank/DDBJ whole genome shotgun (WGS) entry which is preliminary data.</text>
</comment>
<dbReference type="AlphaFoldDB" id="A0A5D4U3S1"/>
<dbReference type="EMBL" id="VTEZ01000001">
    <property type="protein sequence ID" value="TYS88343.1"/>
    <property type="molecule type" value="Genomic_DNA"/>
</dbReference>
<evidence type="ECO:0000259" key="1">
    <source>
        <dbReference type="PROSITE" id="PS51194"/>
    </source>
</evidence>
<feature type="domain" description="Helicase C-terminal" evidence="1">
    <location>
        <begin position="827"/>
        <end position="983"/>
    </location>
</feature>
<dbReference type="Gene3D" id="3.40.50.300">
    <property type="entry name" value="P-loop containing nucleotide triphosphate hydrolases"/>
    <property type="match status" value="1"/>
</dbReference>
<protein>
    <submittedName>
        <fullName evidence="2">DNA helicase</fullName>
    </submittedName>
</protein>
<dbReference type="CDD" id="cd18785">
    <property type="entry name" value="SF2_C"/>
    <property type="match status" value="1"/>
</dbReference>
<dbReference type="PROSITE" id="PS51194">
    <property type="entry name" value="HELICASE_CTER"/>
    <property type="match status" value="1"/>
</dbReference>
<dbReference type="GO" id="GO:0004386">
    <property type="term" value="F:helicase activity"/>
    <property type="evidence" value="ECO:0007669"/>
    <property type="project" value="UniProtKB-KW"/>
</dbReference>
<dbReference type="Pfam" id="PF00271">
    <property type="entry name" value="Helicase_C"/>
    <property type="match status" value="1"/>
</dbReference>
<keyword evidence="2" id="KW-0347">Helicase</keyword>
<dbReference type="NCBIfam" id="NF038325">
    <property type="entry name" value="DISARM_DrmAS"/>
    <property type="match status" value="1"/>
</dbReference>
<keyword evidence="2" id="KW-0547">Nucleotide-binding</keyword>
<evidence type="ECO:0000313" key="3">
    <source>
        <dbReference type="Proteomes" id="UP000324269"/>
    </source>
</evidence>
<organism evidence="2 3">
    <name type="scientific">Rossellomorea aquimaris</name>
    <dbReference type="NCBI Taxonomy" id="189382"/>
    <lineage>
        <taxon>Bacteria</taxon>
        <taxon>Bacillati</taxon>
        <taxon>Bacillota</taxon>
        <taxon>Bacilli</taxon>
        <taxon>Bacillales</taxon>
        <taxon>Bacillaceae</taxon>
        <taxon>Rossellomorea</taxon>
    </lineage>
</organism>
<dbReference type="SUPFAM" id="SSF52540">
    <property type="entry name" value="P-loop containing nucleoside triphosphate hydrolases"/>
    <property type="match status" value="2"/>
</dbReference>
<dbReference type="OrthoDB" id="713315at2"/>
<dbReference type="Proteomes" id="UP000324269">
    <property type="component" value="Unassembled WGS sequence"/>
</dbReference>
<keyword evidence="2" id="KW-0067">ATP-binding</keyword>
<accession>A0A5D4U3S1</accession>
<sequence>MAKADRKVRDKLLERLRYELIGCEDEKETINNKPLQKYLAGILWPMQSSVAAEENETDSMNGRETSKEAFESIAPLAKAMNPSAIGLSFLVDKQKPVINVDIEFGMYEETGEKNWTRIPYLLKGFQINLTEGLGVKQKERVPRKESVEEKETIELIHIEWIVRPYQNSYAVSLFLVNRYIQETDQHEIDHLSVFQPKIRVASPGGFMVRNAFSNNNKGFQDEDTRSNELLYRNEGVYGVGHNIAVCWNEVNHETSRASVLETEVIPAHEIPMVLPPKWDKGGTLDMDVLASKKTAREVEDALMPLLTEYGNWIQERWKEIDDIDEEYKETATLHIKKCQTSLERMHAGLKKLSEDKSALEAFLFANKVMSDQRAHTEAIESGESLQTIKSEWRPFQIAFFLQNLEGVVDPSSKDRRIADLLWFPTGGGKTEAYLGLAAFTLGYRRLMNVQGYRTDAGVSVIMRYTLRLLTVQQFQRATAMICACEEIRKSDPEKWGSTRFRIGLWVGDNSVPNKFEDAKKVISAKEDAIKRKLEFFKPKGINGTPIQLVSCPWCGEKLVDDKKNPSIFYTTYKVKDKKKRLLICCPNKECGFHKTNSGGEGLPVLVTDEEIYRLLPDMVIGTVDKFARMPWEPQIQNLFGRVKGEVAGWGFMSNGNSQNELANIKNVSGTTSLTNSDQVHPPNLIIQDELHLISGPLGTMVGLYETAVDHLSSVSINGNEYGPKIIASTATIKNAHKQISGLYTRDTQIFPSPGLTHKDSFFAKQRSIEEEPGRMYVGLFAPGRSMKTSQLRIFANLLSSVTAMDRSSEFNLANLDPYQTLVGYYNSIRELGGAVRLIEDDVPARMNTLEKQYTDENRFKFVQRELDRDVPELTSRIDSGKIPTLLDRLMQPFNEERKLTPVDVLLASNMISVGVDVPRLGLMVVNGQPKTTAEYIQSTSRVGRRHPGLIITAYNWARPRDISHYEEFYAYHAALYRYVEPISVTPFASRARDRGLAAVLVSMLRLGESELSQNSSANNVDKVNELAKDTIKVFLDRARKMGVSPKEIEEHLEHLIDSWEEDSNKSRLIYSSFRKKENESNLLYPLGQDSSRGTYNTPNSMRDVEPVAGIYIGKD</sequence>